<dbReference type="EMBL" id="KB206373">
    <property type="protein sequence ID" value="ELP92371.1"/>
    <property type="molecule type" value="Genomic_DNA"/>
</dbReference>
<gene>
    <name evidence="2" type="ORF">EIN_442210</name>
</gene>
<evidence type="ECO:0000256" key="1">
    <source>
        <dbReference type="SAM" id="MobiDB-lite"/>
    </source>
</evidence>
<dbReference type="RefSeq" id="XP_004259142.1">
    <property type="nucleotide sequence ID" value="XM_004259094.1"/>
</dbReference>
<organism evidence="2 3">
    <name type="scientific">Entamoeba invadens IP1</name>
    <dbReference type="NCBI Taxonomy" id="370355"/>
    <lineage>
        <taxon>Eukaryota</taxon>
        <taxon>Amoebozoa</taxon>
        <taxon>Evosea</taxon>
        <taxon>Archamoebae</taxon>
        <taxon>Mastigamoebida</taxon>
        <taxon>Entamoebidae</taxon>
        <taxon>Entamoeba</taxon>
    </lineage>
</organism>
<name>A0A0A1UEM4_ENTIV</name>
<evidence type="ECO:0000313" key="2">
    <source>
        <dbReference type="EMBL" id="ELP92371.1"/>
    </source>
</evidence>
<proteinExistence type="predicted"/>
<reference evidence="2 3" key="1">
    <citation type="submission" date="2012-10" db="EMBL/GenBank/DDBJ databases">
        <authorList>
            <person name="Zafar N."/>
            <person name="Inman J."/>
            <person name="Hall N."/>
            <person name="Lorenzi H."/>
            <person name="Caler E."/>
        </authorList>
    </citation>
    <scope>NUCLEOTIDE SEQUENCE [LARGE SCALE GENOMIC DNA]</scope>
    <source>
        <strain evidence="2 3">IP1</strain>
    </source>
</reference>
<keyword evidence="3" id="KW-1185">Reference proteome</keyword>
<protein>
    <submittedName>
        <fullName evidence="2">Uncharacterized protein</fullName>
    </submittedName>
</protein>
<dbReference type="VEuPathDB" id="AmoebaDB:EIN_442210"/>
<accession>A0A0A1UEM4</accession>
<dbReference type="Proteomes" id="UP000014680">
    <property type="component" value="Unassembled WGS sequence"/>
</dbReference>
<dbReference type="AlphaFoldDB" id="A0A0A1UEM4"/>
<evidence type="ECO:0000313" key="3">
    <source>
        <dbReference type="Proteomes" id="UP000014680"/>
    </source>
</evidence>
<feature type="region of interest" description="Disordered" evidence="1">
    <location>
        <begin position="1"/>
        <end position="42"/>
    </location>
</feature>
<dbReference type="GeneID" id="14891350"/>
<dbReference type="KEGG" id="eiv:EIN_442210"/>
<sequence>MQEDLKRRKTRYIKEAQSAAEKYIEEPRHQRPKKGSKKQLDFDVENEMEDDNTVIGEMNLETPVDEDMTTNSEHNNCSEMEDEKIEGEIMMECSDNIRQTIEKEVYEKSKAPNGDYIVIAKEMKSEICSKTGTTGEKMITWPKRVTFFLQLLLLRKINMVLVNHNVNWWNSLWVHLGHYSATSLIIFGKASI</sequence>